<dbReference type="STRING" id="73239.Q7RHD3"/>
<dbReference type="InParanoid" id="Q7RHD3"/>
<reference evidence="2 3" key="1">
    <citation type="journal article" date="2002" name="Nature">
        <title>Genome sequence and comparative analysis of the model rodent malaria parasite Plasmodium yoelii yoelii.</title>
        <authorList>
            <person name="Carlton J.M."/>
            <person name="Angiuoli S.V."/>
            <person name="Suh B.B."/>
            <person name="Kooij T.W."/>
            <person name="Pertea M."/>
            <person name="Silva J.C."/>
            <person name="Ermolaeva M.D."/>
            <person name="Allen J.E."/>
            <person name="Selengut J.D."/>
            <person name="Koo H.L."/>
            <person name="Peterson J.D."/>
            <person name="Pop M."/>
            <person name="Kosack D.S."/>
            <person name="Shumway M.F."/>
            <person name="Bidwell S.L."/>
            <person name="Shallom S.J."/>
            <person name="van Aken S.E."/>
            <person name="Riedmuller S.B."/>
            <person name="Feldblyum T.V."/>
            <person name="Cho J.K."/>
            <person name="Quackenbush J."/>
            <person name="Sedegah M."/>
            <person name="Shoaibi A."/>
            <person name="Cummings L.M."/>
            <person name="Florens L."/>
            <person name="Yates J.R."/>
            <person name="Raine J.D."/>
            <person name="Sinden R.E."/>
            <person name="Harris M.A."/>
            <person name="Cunningham D.A."/>
            <person name="Preiser P.R."/>
            <person name="Bergman L.W."/>
            <person name="Vaidya A.B."/>
            <person name="van Lin L.H."/>
            <person name="Janse C.J."/>
            <person name="Waters A.P."/>
            <person name="Smith H.O."/>
            <person name="White O.R."/>
            <person name="Salzberg S.L."/>
            <person name="Venter J.C."/>
            <person name="Fraser C.M."/>
            <person name="Hoffman S.L."/>
            <person name="Gardner M.J."/>
            <person name="Carucci D.J."/>
        </authorList>
    </citation>
    <scope>NUCLEOTIDE SEQUENCE [LARGE SCALE GENOMIC DNA]</scope>
    <source>
        <strain evidence="2 3">17XNL</strain>
    </source>
</reference>
<accession>Q7RHD3</accession>
<proteinExistence type="predicted"/>
<evidence type="ECO:0000256" key="1">
    <source>
        <dbReference type="SAM" id="MobiDB-lite"/>
    </source>
</evidence>
<sequence length="670" mass="79602">MIKENKRKNNELTKYESFHNELFSIIEILNLLYGITEDGKNGESINMSNVSNCNLVSMLRKIKMFLYTKKIQKINENLKKKPLNKSLKKSLKKIKRNYSTSNISYSVQPHQKTNFKNVNEQNKDSEKNIPKIICVLDIKKKNLDTFLTDHNPIKIINKNNLIFIKEIYSFNSIYINKIYIYDFMSNIMNNYITHFINKNNVTIFNFSLSYSRNKKNVFLTLFKDYFHPNQNADTSTKRHDRFSILQNGPARQNMHKNETVKQNMHKNGVAKQNMHKNGVAKQNMHKNGVAKQNMHKNGVAKQNMHKNVIIQNGEIERCESNGGHLDMPRDVKSENNNLKKNMTLIKIINELKKKLSEKYSYENYNLKLSIYAQKNKSLYNINKCVFFKQNKVISSEEENINNIKKYKIKINLKNKKKMKKKNNIYYVDDKKRRKSSDEVKNKSKDEINKKENYNKIEYLNCINLKKIKNINKYINYKNINKFKKYSIIFVIKLELLLPYENHIFIKKKKKKKLKRKKGIFHFTLVDITIPIFDIMKKQNQTAINYFLEFKNKQNFESIFINYIQSQLFNTQNSIYHSYKTIQFLLQKNPRICFLLYIRDDFFLSNCQNLYSISNEENSQNDQNKNKSSNDHEIINPKKTQTNQNTIIKLLYIYYWCIMCEGTGGSSMPSS</sequence>
<protein>
    <submittedName>
        <fullName evidence="2">Uncharacterized protein</fullName>
    </submittedName>
</protein>
<evidence type="ECO:0000313" key="2">
    <source>
        <dbReference type="EMBL" id="EAA15871.1"/>
    </source>
</evidence>
<name>Q7RHD3_PLAYO</name>
<organism evidence="2 3">
    <name type="scientific">Plasmodium yoelii yoelii</name>
    <dbReference type="NCBI Taxonomy" id="73239"/>
    <lineage>
        <taxon>Eukaryota</taxon>
        <taxon>Sar</taxon>
        <taxon>Alveolata</taxon>
        <taxon>Apicomplexa</taxon>
        <taxon>Aconoidasida</taxon>
        <taxon>Haemosporida</taxon>
        <taxon>Plasmodiidae</taxon>
        <taxon>Plasmodium</taxon>
        <taxon>Plasmodium (Vinckeia)</taxon>
    </lineage>
</organism>
<dbReference type="EMBL" id="AABL01001217">
    <property type="protein sequence ID" value="EAA15871.1"/>
    <property type="molecule type" value="Genomic_DNA"/>
</dbReference>
<evidence type="ECO:0000313" key="3">
    <source>
        <dbReference type="Proteomes" id="UP000008553"/>
    </source>
</evidence>
<dbReference type="Proteomes" id="UP000008553">
    <property type="component" value="Unassembled WGS sequence"/>
</dbReference>
<feature type="region of interest" description="Disordered" evidence="1">
    <location>
        <begin position="616"/>
        <end position="637"/>
    </location>
</feature>
<gene>
    <name evidence="2" type="ORF">PY04056</name>
</gene>
<keyword evidence="3" id="KW-1185">Reference proteome</keyword>
<feature type="compositionally biased region" description="Basic and acidic residues" evidence="1">
    <location>
        <begin position="623"/>
        <end position="635"/>
    </location>
</feature>
<dbReference type="PaxDb" id="73239-Q7RHD3"/>
<dbReference type="AlphaFoldDB" id="Q7RHD3"/>
<comment type="caution">
    <text evidence="2">The sequence shown here is derived from an EMBL/GenBank/DDBJ whole genome shotgun (WGS) entry which is preliminary data.</text>
</comment>